<protein>
    <submittedName>
        <fullName evidence="1">Uncharacterized protein</fullName>
    </submittedName>
</protein>
<proteinExistence type="predicted"/>
<accession>A0A150WMD8</accession>
<dbReference type="Proteomes" id="UP000075320">
    <property type="component" value="Unassembled WGS sequence"/>
</dbReference>
<reference evidence="1 2" key="1">
    <citation type="submission" date="2016-03" db="EMBL/GenBank/DDBJ databases">
        <authorList>
            <person name="Ploux O."/>
        </authorList>
    </citation>
    <scope>NUCLEOTIDE SEQUENCE [LARGE SCALE GENOMIC DNA]</scope>
    <source>
        <strain evidence="1 2">R0</strain>
    </source>
</reference>
<sequence length="83" mass="9533">MKLIDKRIFFIILPFFMNRNALQGLAGAVKKTSVFVGLITNFVPSFFIVATTIDDFWCLSPGHCQQWPYDTARRAFFRAQNAL</sequence>
<comment type="caution">
    <text evidence="1">The sequence shown here is derived from an EMBL/GenBank/DDBJ whole genome shotgun (WGS) entry which is preliminary data.</text>
</comment>
<name>A0A150WMD8_BDEBC</name>
<gene>
    <name evidence="1" type="ORF">AZI86_12290</name>
</gene>
<evidence type="ECO:0000313" key="1">
    <source>
        <dbReference type="EMBL" id="KYG64967.1"/>
    </source>
</evidence>
<dbReference type="EMBL" id="LUKE01000002">
    <property type="protein sequence ID" value="KYG64967.1"/>
    <property type="molecule type" value="Genomic_DNA"/>
</dbReference>
<organism evidence="1 2">
    <name type="scientific">Bdellovibrio bacteriovorus</name>
    <dbReference type="NCBI Taxonomy" id="959"/>
    <lineage>
        <taxon>Bacteria</taxon>
        <taxon>Pseudomonadati</taxon>
        <taxon>Bdellovibrionota</taxon>
        <taxon>Bdellovibrionia</taxon>
        <taxon>Bdellovibrionales</taxon>
        <taxon>Pseudobdellovibrionaceae</taxon>
        <taxon>Bdellovibrio</taxon>
    </lineage>
</organism>
<keyword evidence="2" id="KW-1185">Reference proteome</keyword>
<evidence type="ECO:0000313" key="2">
    <source>
        <dbReference type="Proteomes" id="UP000075320"/>
    </source>
</evidence>
<dbReference type="AlphaFoldDB" id="A0A150WMD8"/>